<reference evidence="2 3" key="1">
    <citation type="submission" date="2019-04" db="EMBL/GenBank/DDBJ databases">
        <title>Streptomyces oryziradicis sp. nov., a novel actinomycete isolated from rhizosphere soil of rice (Oryza sativa L.).</title>
        <authorList>
            <person name="Li C."/>
        </authorList>
    </citation>
    <scope>NUCLEOTIDE SEQUENCE [LARGE SCALE GENOMIC DNA]</scope>
    <source>
        <strain evidence="2 3">NEAU-C40</strain>
    </source>
</reference>
<keyword evidence="1" id="KW-0175">Coiled coil</keyword>
<proteinExistence type="predicted"/>
<sequence>MTTATRTAPDLNGKLVEARSEAETIRGELSQAEADLAAALEVQDFRSAEEAKGRADAVRPHLALAEATERALGEAVHALGAHQRAEAETAARQAREEASRATLAAAMAAEREAEETARRCLAEALAGVDAVRDSLTAAKAAEVAGGDARQAANEARAELEGTAPSPHRVMPSWASSRIERSELLTAIYHRREL</sequence>
<comment type="caution">
    <text evidence="2">The sequence shown here is derived from an EMBL/GenBank/DDBJ whole genome shotgun (WGS) entry which is preliminary data.</text>
</comment>
<keyword evidence="3" id="KW-1185">Reference proteome</keyword>
<feature type="coiled-coil region" evidence="1">
    <location>
        <begin position="15"/>
        <end position="42"/>
    </location>
</feature>
<dbReference type="AlphaFoldDB" id="A0A4U0SUH4"/>
<organism evidence="2 3">
    <name type="scientific">Actinacidiphila oryziradicis</name>
    <dbReference type="NCBI Taxonomy" id="2571141"/>
    <lineage>
        <taxon>Bacteria</taxon>
        <taxon>Bacillati</taxon>
        <taxon>Actinomycetota</taxon>
        <taxon>Actinomycetes</taxon>
        <taxon>Kitasatosporales</taxon>
        <taxon>Streptomycetaceae</taxon>
        <taxon>Actinacidiphila</taxon>
    </lineage>
</organism>
<evidence type="ECO:0000313" key="3">
    <source>
        <dbReference type="Proteomes" id="UP000305778"/>
    </source>
</evidence>
<dbReference type="Proteomes" id="UP000305778">
    <property type="component" value="Unassembled WGS sequence"/>
</dbReference>
<dbReference type="EMBL" id="SUMC01000001">
    <property type="protein sequence ID" value="TKA13193.1"/>
    <property type="molecule type" value="Genomic_DNA"/>
</dbReference>
<evidence type="ECO:0000313" key="2">
    <source>
        <dbReference type="EMBL" id="TKA13193.1"/>
    </source>
</evidence>
<dbReference type="RefSeq" id="WP_136721353.1">
    <property type="nucleotide sequence ID" value="NZ_SUMC01000001.1"/>
</dbReference>
<name>A0A4U0SUH4_9ACTN</name>
<gene>
    <name evidence="2" type="ORF">FCI23_00145</name>
</gene>
<protein>
    <submittedName>
        <fullName evidence="2">Uncharacterized protein</fullName>
    </submittedName>
</protein>
<accession>A0A4U0SUH4</accession>
<evidence type="ECO:0000256" key="1">
    <source>
        <dbReference type="SAM" id="Coils"/>
    </source>
</evidence>